<evidence type="ECO:0000256" key="5">
    <source>
        <dbReference type="ARBA" id="ARBA00022989"/>
    </source>
</evidence>
<feature type="transmembrane region" description="Helical" evidence="8">
    <location>
        <begin position="434"/>
        <end position="453"/>
    </location>
</feature>
<evidence type="ECO:0000313" key="11">
    <source>
        <dbReference type="Proteomes" id="UP000827138"/>
    </source>
</evidence>
<feature type="transmembrane region" description="Helical" evidence="8">
    <location>
        <begin position="9"/>
        <end position="31"/>
    </location>
</feature>
<reference evidence="10 11" key="1">
    <citation type="submission" date="2021-08" db="EMBL/GenBank/DDBJ databases">
        <authorList>
            <person name="Ping M."/>
        </authorList>
    </citation>
    <scope>NUCLEOTIDE SEQUENCE [LARGE SCALE GENOMIC DNA]</scope>
    <source>
        <strain evidence="10 11">MG28</strain>
    </source>
</reference>
<dbReference type="PANTHER" id="PTHR42718">
    <property type="entry name" value="MAJOR FACILITATOR SUPERFAMILY MULTIDRUG TRANSPORTER MFSC"/>
    <property type="match status" value="1"/>
</dbReference>
<sequence length="466" mass="46662">MANRNRPGALVLLCGVQLMLLLDFSIVNVALPSMESSVGLGALGTQWVVGAYALGFGSLLLLGGRLADLLGRRLTLVVGIAVFGVASLAGGLATAPEPLIAMRAAQGVGAALIAPAALSLITTGFPDEAERNRALGWFSAATASGFAIGVLLGGVLTELAGWRAVFFVNVPLTGIAVLAALRVLPGTPGAQGKRTYDLPGVMLSAAGFVALINGLSQVPDDGTHAAISITAGIVLLVVFVVVEARSASPLMPLGIFRSRALSVANVASFLIPGVMGTTALQLSLFLQQVQGRSALNTGFAFLPLGLSVLVAGPLSAVAAARFGPKGVCVTGGALVAAGVLLLSRIEADSGYARDVLPGTLLMGLGFAAFFSTAMMAATAGVPEQLQGLAGGVLNTFQQVGTAAFVAIMVSLATARTESLGAPTADHQAAGFQTAFTVGAVVVLATTLLVAVGLPGNKAVARTEATA</sequence>
<dbReference type="Gene3D" id="1.20.1720.10">
    <property type="entry name" value="Multidrug resistance protein D"/>
    <property type="match status" value="1"/>
</dbReference>
<keyword evidence="3" id="KW-1003">Cell membrane</keyword>
<keyword evidence="2" id="KW-0813">Transport</keyword>
<dbReference type="InterPro" id="IPR036259">
    <property type="entry name" value="MFS_trans_sf"/>
</dbReference>
<dbReference type="InterPro" id="IPR020846">
    <property type="entry name" value="MFS_dom"/>
</dbReference>
<feature type="transmembrane region" description="Helical" evidence="8">
    <location>
        <begin position="134"/>
        <end position="156"/>
    </location>
</feature>
<evidence type="ECO:0000256" key="2">
    <source>
        <dbReference type="ARBA" id="ARBA00022448"/>
    </source>
</evidence>
<feature type="transmembrane region" description="Helical" evidence="8">
    <location>
        <begin position="74"/>
        <end position="94"/>
    </location>
</feature>
<evidence type="ECO:0000256" key="7">
    <source>
        <dbReference type="ARBA" id="ARBA00023251"/>
    </source>
</evidence>
<dbReference type="InterPro" id="IPR005829">
    <property type="entry name" value="Sugar_transporter_CS"/>
</dbReference>
<gene>
    <name evidence="10" type="ORF">K1J60_26355</name>
</gene>
<accession>A0ABX8XUS1</accession>
<dbReference type="InterPro" id="IPR011701">
    <property type="entry name" value="MFS"/>
</dbReference>
<feature type="transmembrane region" description="Helical" evidence="8">
    <location>
        <begin position="43"/>
        <end position="62"/>
    </location>
</feature>
<evidence type="ECO:0000256" key="3">
    <source>
        <dbReference type="ARBA" id="ARBA00022475"/>
    </source>
</evidence>
<feature type="transmembrane region" description="Helical" evidence="8">
    <location>
        <begin position="393"/>
        <end position="414"/>
    </location>
</feature>
<keyword evidence="4 8" id="KW-0812">Transmembrane</keyword>
<name>A0ABX8XUS1_9ACTN</name>
<feature type="transmembrane region" description="Helical" evidence="8">
    <location>
        <begin position="162"/>
        <end position="184"/>
    </location>
</feature>
<dbReference type="PROSITE" id="PS00216">
    <property type="entry name" value="SUGAR_TRANSPORT_1"/>
    <property type="match status" value="1"/>
</dbReference>
<comment type="subcellular location">
    <subcellularLocation>
        <location evidence="1">Cell membrane</location>
        <topology evidence="1">Multi-pass membrane protein</topology>
    </subcellularLocation>
</comment>
<dbReference type="CDD" id="cd17321">
    <property type="entry name" value="MFS_MMR_MDR_like"/>
    <property type="match status" value="1"/>
</dbReference>
<evidence type="ECO:0000256" key="1">
    <source>
        <dbReference type="ARBA" id="ARBA00004651"/>
    </source>
</evidence>
<keyword evidence="5 8" id="KW-1133">Transmembrane helix</keyword>
<proteinExistence type="predicted"/>
<dbReference type="PANTHER" id="PTHR42718:SF46">
    <property type="entry name" value="BLR6921 PROTEIN"/>
    <property type="match status" value="1"/>
</dbReference>
<dbReference type="EMBL" id="CP080647">
    <property type="protein sequence ID" value="QYX79569.1"/>
    <property type="molecule type" value="Genomic_DNA"/>
</dbReference>
<dbReference type="RefSeq" id="WP_220648353.1">
    <property type="nucleotide sequence ID" value="NZ_CP080647.1"/>
</dbReference>
<feature type="transmembrane region" description="Helical" evidence="8">
    <location>
        <begin position="327"/>
        <end position="345"/>
    </location>
</feature>
<keyword evidence="11" id="KW-1185">Reference proteome</keyword>
<feature type="transmembrane region" description="Helical" evidence="8">
    <location>
        <begin position="100"/>
        <end position="122"/>
    </location>
</feature>
<feature type="transmembrane region" description="Helical" evidence="8">
    <location>
        <begin position="360"/>
        <end position="381"/>
    </location>
</feature>
<feature type="transmembrane region" description="Helical" evidence="8">
    <location>
        <begin position="222"/>
        <end position="242"/>
    </location>
</feature>
<feature type="transmembrane region" description="Helical" evidence="8">
    <location>
        <begin position="298"/>
        <end position="320"/>
    </location>
</feature>
<feature type="domain" description="Major facilitator superfamily (MFS) profile" evidence="9">
    <location>
        <begin position="9"/>
        <end position="457"/>
    </location>
</feature>
<evidence type="ECO:0000256" key="4">
    <source>
        <dbReference type="ARBA" id="ARBA00022692"/>
    </source>
</evidence>
<evidence type="ECO:0000259" key="9">
    <source>
        <dbReference type="PROSITE" id="PS50850"/>
    </source>
</evidence>
<evidence type="ECO:0000256" key="8">
    <source>
        <dbReference type="SAM" id="Phobius"/>
    </source>
</evidence>
<keyword evidence="6 8" id="KW-0472">Membrane</keyword>
<dbReference type="PROSITE" id="PS50850">
    <property type="entry name" value="MFS"/>
    <property type="match status" value="1"/>
</dbReference>
<keyword evidence="7" id="KW-0046">Antibiotic resistance</keyword>
<feature type="transmembrane region" description="Helical" evidence="8">
    <location>
        <begin position="196"/>
        <end position="216"/>
    </location>
</feature>
<dbReference type="Proteomes" id="UP000827138">
    <property type="component" value="Chromosome"/>
</dbReference>
<dbReference type="Pfam" id="PF07690">
    <property type="entry name" value="MFS_1"/>
    <property type="match status" value="1"/>
</dbReference>
<organism evidence="10 11">
    <name type="scientific">Streptomyces akebiae</name>
    <dbReference type="NCBI Taxonomy" id="2865673"/>
    <lineage>
        <taxon>Bacteria</taxon>
        <taxon>Bacillati</taxon>
        <taxon>Actinomycetota</taxon>
        <taxon>Actinomycetes</taxon>
        <taxon>Kitasatosporales</taxon>
        <taxon>Streptomycetaceae</taxon>
        <taxon>Streptomyces</taxon>
    </lineage>
</organism>
<dbReference type="Gene3D" id="1.20.1250.20">
    <property type="entry name" value="MFS general substrate transporter like domains"/>
    <property type="match status" value="1"/>
</dbReference>
<feature type="transmembrane region" description="Helical" evidence="8">
    <location>
        <begin position="263"/>
        <end position="286"/>
    </location>
</feature>
<dbReference type="SUPFAM" id="SSF103473">
    <property type="entry name" value="MFS general substrate transporter"/>
    <property type="match status" value="1"/>
</dbReference>
<evidence type="ECO:0000313" key="10">
    <source>
        <dbReference type="EMBL" id="QYX79569.1"/>
    </source>
</evidence>
<evidence type="ECO:0000256" key="6">
    <source>
        <dbReference type="ARBA" id="ARBA00023136"/>
    </source>
</evidence>
<protein>
    <submittedName>
        <fullName evidence="10">MFS transporter</fullName>
    </submittedName>
</protein>